<dbReference type="InterPro" id="IPR047324">
    <property type="entry name" value="LbH_gamma_CA-like"/>
</dbReference>
<evidence type="ECO:0000313" key="1">
    <source>
        <dbReference type="EMBL" id="VVO99280.1"/>
    </source>
</evidence>
<gene>
    <name evidence="1" type="primary">caiE</name>
    <name evidence="1" type="ORF">PS862_02756</name>
</gene>
<dbReference type="Pfam" id="PF00132">
    <property type="entry name" value="Hexapep"/>
    <property type="match status" value="1"/>
</dbReference>
<dbReference type="EMBL" id="CABVII010000011">
    <property type="protein sequence ID" value="VVO99280.1"/>
    <property type="molecule type" value="Genomic_DNA"/>
</dbReference>
<dbReference type="InterPro" id="IPR050484">
    <property type="entry name" value="Transf_Hexapept/Carb_Anhydrase"/>
</dbReference>
<organism evidence="1 2">
    <name type="scientific">Pseudomonas fluorescens</name>
    <dbReference type="NCBI Taxonomy" id="294"/>
    <lineage>
        <taxon>Bacteria</taxon>
        <taxon>Pseudomonadati</taxon>
        <taxon>Pseudomonadota</taxon>
        <taxon>Gammaproteobacteria</taxon>
        <taxon>Pseudomonadales</taxon>
        <taxon>Pseudomonadaceae</taxon>
        <taxon>Pseudomonas</taxon>
    </lineage>
</organism>
<dbReference type="CDD" id="cd04645">
    <property type="entry name" value="LbH_gamma_CA_like"/>
    <property type="match status" value="1"/>
</dbReference>
<dbReference type="Proteomes" id="UP000385207">
    <property type="component" value="Unassembled WGS sequence"/>
</dbReference>
<dbReference type="SUPFAM" id="SSF51161">
    <property type="entry name" value="Trimeric LpxA-like enzymes"/>
    <property type="match status" value="1"/>
</dbReference>
<accession>A0A5E7KF17</accession>
<proteinExistence type="predicted"/>
<dbReference type="InterPro" id="IPR011004">
    <property type="entry name" value="Trimer_LpxA-like_sf"/>
</dbReference>
<evidence type="ECO:0000313" key="2">
    <source>
        <dbReference type="Proteomes" id="UP000385207"/>
    </source>
</evidence>
<protein>
    <submittedName>
        <fullName evidence="1">Carnitine operon protein CaiE</fullName>
    </submittedName>
</protein>
<dbReference type="PANTHER" id="PTHR13061:SF29">
    <property type="entry name" value="GAMMA CARBONIC ANHYDRASE-LIKE 1, MITOCHONDRIAL-RELATED"/>
    <property type="match status" value="1"/>
</dbReference>
<name>A0A5E7KF17_PSEFL</name>
<dbReference type="OrthoDB" id="9803036at2"/>
<reference evidence="1 2" key="1">
    <citation type="submission" date="2019-09" db="EMBL/GenBank/DDBJ databases">
        <authorList>
            <person name="Chandra G."/>
            <person name="Truman W A."/>
        </authorList>
    </citation>
    <scope>NUCLEOTIDE SEQUENCE [LARGE SCALE GENOMIC DNA]</scope>
    <source>
        <strain evidence="1">PS862</strain>
    </source>
</reference>
<sequence length="189" mass="19971">MKYRLEDLKVDAHPKSWVAPTASVIGRVRLEENSSVWFGAVIRGDNELITIGQGSNVQDGAILHTDPGFPLTLGKDVTIGHQAMLHGCEVGDGSLIGIQAVVLNGARIGRNCLIGAKALVTEKMVIPDGSLVLGSPAKVVRVLNEEQQAGLRANAQGYVVNASRFLADLAEDASDSLTIEVRSLHGARG</sequence>
<dbReference type="InterPro" id="IPR001451">
    <property type="entry name" value="Hexapep"/>
</dbReference>
<dbReference type="Gene3D" id="2.160.10.10">
    <property type="entry name" value="Hexapeptide repeat proteins"/>
    <property type="match status" value="1"/>
</dbReference>
<dbReference type="RefSeq" id="WP_150784097.1">
    <property type="nucleotide sequence ID" value="NZ_CABVII010000011.1"/>
</dbReference>
<dbReference type="PANTHER" id="PTHR13061">
    <property type="entry name" value="DYNACTIN SUBUNIT P25"/>
    <property type="match status" value="1"/>
</dbReference>
<dbReference type="AlphaFoldDB" id="A0A5E7KF17"/>